<dbReference type="eggNOG" id="COG0526">
    <property type="taxonomic scope" value="Bacteria"/>
</dbReference>
<dbReference type="HOGENOM" id="CLU_082069_0_0_7"/>
<dbReference type="RefSeq" id="WP_011733907.1">
    <property type="nucleotide sequence ID" value="NC_008607.1"/>
</dbReference>
<sequence>MRKRLVLTAILLLATTNTCFGSYFEDSGKGWWWYDREPPKQDEEKKEEKPADSPKKGRKYKSLKGITEEKMWNMDPQDLGELWDDMRARAFRKPTESNVRDFWRVNEVTRKKAYAFTSASDFTWQRNPELTTKGDYPISTPGRSAQVAMSEAEKRQTLANNQHNYALVMFSKPGCRYCSEQEGILRWFTQSTGWTVKTVDISQNPSMASRFGVTITPTIILIQKGNQDFFPVTAGVASADEITERTYKAVRYLNKETTPEQFDLYDYQRGGGYDVGKKRR</sequence>
<dbReference type="KEGG" id="ppd:Ppro_3800"/>
<feature type="region of interest" description="Disordered" evidence="1">
    <location>
        <begin position="37"/>
        <end position="60"/>
    </location>
</feature>
<dbReference type="InterPro" id="IPR036249">
    <property type="entry name" value="Thioredoxin-like_sf"/>
</dbReference>
<dbReference type="Pfam" id="PF13728">
    <property type="entry name" value="TraF"/>
    <property type="match status" value="1"/>
</dbReference>
<name>A0R7T0_PELPD</name>
<dbReference type="Gene3D" id="3.40.30.10">
    <property type="entry name" value="Glutaredoxin"/>
    <property type="match status" value="1"/>
</dbReference>
<keyword evidence="4" id="KW-1185">Reference proteome</keyword>
<dbReference type="AlphaFoldDB" id="A0R7T0"/>
<keyword evidence="3" id="KW-0614">Plasmid</keyword>
<gene>
    <name evidence="3" type="ordered locus">Ppro_3800</name>
</gene>
<dbReference type="Proteomes" id="UP000006732">
    <property type="component" value="Plasmid pPRO1"/>
</dbReference>
<dbReference type="CDD" id="cd02947">
    <property type="entry name" value="TRX_family"/>
    <property type="match status" value="1"/>
</dbReference>
<evidence type="ECO:0000256" key="2">
    <source>
        <dbReference type="SAM" id="SignalP"/>
    </source>
</evidence>
<dbReference type="OrthoDB" id="5426733at2"/>
<geneLocation type="plasmid" evidence="3 4">
    <name>pPRO1</name>
</geneLocation>
<organism evidence="3 4">
    <name type="scientific">Pelobacter propionicus (strain DSM 2379 / NBRC 103807 / OttBd1)</name>
    <dbReference type="NCBI Taxonomy" id="338966"/>
    <lineage>
        <taxon>Bacteria</taxon>
        <taxon>Pseudomonadati</taxon>
        <taxon>Thermodesulfobacteriota</taxon>
        <taxon>Desulfuromonadia</taxon>
        <taxon>Desulfuromonadales</taxon>
        <taxon>Desulfuromonadaceae</taxon>
        <taxon>Pelobacter</taxon>
    </lineage>
</organism>
<dbReference type="SUPFAM" id="SSF52833">
    <property type="entry name" value="Thioredoxin-like"/>
    <property type="match status" value="1"/>
</dbReference>
<feature type="compositionally biased region" description="Basic and acidic residues" evidence="1">
    <location>
        <begin position="37"/>
        <end position="55"/>
    </location>
</feature>
<accession>A0R7T0</accession>
<protein>
    <submittedName>
        <fullName evidence="3">Glutaredoxin</fullName>
    </submittedName>
</protein>
<evidence type="ECO:0000313" key="4">
    <source>
        <dbReference type="Proteomes" id="UP000006732"/>
    </source>
</evidence>
<feature type="chain" id="PRO_5002629740" evidence="2">
    <location>
        <begin position="22"/>
        <end position="280"/>
    </location>
</feature>
<dbReference type="InterPro" id="IPR039555">
    <property type="entry name" value="TraF/TrbB"/>
</dbReference>
<evidence type="ECO:0000256" key="1">
    <source>
        <dbReference type="SAM" id="MobiDB-lite"/>
    </source>
</evidence>
<proteinExistence type="predicted"/>
<feature type="signal peptide" evidence="2">
    <location>
        <begin position="1"/>
        <end position="21"/>
    </location>
</feature>
<evidence type="ECO:0000313" key="3">
    <source>
        <dbReference type="EMBL" id="ABL01388.1"/>
    </source>
</evidence>
<reference evidence="3 4" key="1">
    <citation type="submission" date="2006-10" db="EMBL/GenBank/DDBJ databases">
        <title>Complete sequence of plasmid pPRO1 of Pelobacter propionicus DSM 2379.</title>
        <authorList>
            <consortium name="US DOE Joint Genome Institute"/>
            <person name="Copeland A."/>
            <person name="Lucas S."/>
            <person name="Lapidus A."/>
            <person name="Barry K."/>
            <person name="Detter J.C."/>
            <person name="Glavina del Rio T."/>
            <person name="Hammon N."/>
            <person name="Israni S."/>
            <person name="Dalin E."/>
            <person name="Tice H."/>
            <person name="Pitluck S."/>
            <person name="Saunders E."/>
            <person name="Brettin T."/>
            <person name="Bruce D."/>
            <person name="Han C."/>
            <person name="Tapia R."/>
            <person name="Schmutz J."/>
            <person name="Larimer F."/>
            <person name="Land M."/>
            <person name="Hauser L."/>
            <person name="Kyrpides N."/>
            <person name="Kim E."/>
            <person name="Lovley D."/>
            <person name="Richardson P."/>
        </authorList>
    </citation>
    <scope>NUCLEOTIDE SEQUENCE [LARGE SCALE GENOMIC DNA]</scope>
    <source>
        <strain evidence="4">DSM 2379 / NBRC 103807 / OttBd1</strain>
        <plasmid evidence="4">Plasmid pPRO1</plasmid>
    </source>
</reference>
<keyword evidence="2" id="KW-0732">Signal</keyword>
<dbReference type="EMBL" id="CP000483">
    <property type="protein sequence ID" value="ABL01388.1"/>
    <property type="molecule type" value="Genomic_DNA"/>
</dbReference>